<evidence type="ECO:0000256" key="5">
    <source>
        <dbReference type="ARBA" id="ARBA00023004"/>
    </source>
</evidence>
<evidence type="ECO:0000313" key="8">
    <source>
        <dbReference type="EMBL" id="KAK7045018.1"/>
    </source>
</evidence>
<reference evidence="8 9" key="1">
    <citation type="journal article" date="2024" name="J Genomics">
        <title>Draft genome sequencing and assembly of Favolaschia claudopus CIRM-BRFM 2984 isolated from oak limbs.</title>
        <authorList>
            <person name="Navarro D."/>
            <person name="Drula E."/>
            <person name="Chaduli D."/>
            <person name="Cazenave R."/>
            <person name="Ahrendt S."/>
            <person name="Wang J."/>
            <person name="Lipzen A."/>
            <person name="Daum C."/>
            <person name="Barry K."/>
            <person name="Grigoriev I.V."/>
            <person name="Favel A."/>
            <person name="Rosso M.N."/>
            <person name="Martin F."/>
        </authorList>
    </citation>
    <scope>NUCLEOTIDE SEQUENCE [LARGE SCALE GENOMIC DNA]</scope>
    <source>
        <strain evidence="8 9">CIRM-BRFM 2984</strain>
    </source>
</reference>
<dbReference type="InterPro" id="IPR002401">
    <property type="entry name" value="Cyt_P450_E_grp-I"/>
</dbReference>
<feature type="transmembrane region" description="Helical" evidence="7">
    <location>
        <begin position="6"/>
        <end position="24"/>
    </location>
</feature>
<dbReference type="GO" id="GO:0016705">
    <property type="term" value="F:oxidoreductase activity, acting on paired donors, with incorporation or reduction of molecular oxygen"/>
    <property type="evidence" value="ECO:0007669"/>
    <property type="project" value="InterPro"/>
</dbReference>
<keyword evidence="7" id="KW-1133">Transmembrane helix</keyword>
<evidence type="ECO:0000256" key="6">
    <source>
        <dbReference type="ARBA" id="ARBA00023033"/>
    </source>
</evidence>
<evidence type="ECO:0000256" key="4">
    <source>
        <dbReference type="ARBA" id="ARBA00023002"/>
    </source>
</evidence>
<evidence type="ECO:0000313" key="9">
    <source>
        <dbReference type="Proteomes" id="UP001362999"/>
    </source>
</evidence>
<comment type="similarity">
    <text evidence="1">Belongs to the cytochrome P450 family.</text>
</comment>
<dbReference type="PANTHER" id="PTHR24291:SF50">
    <property type="entry name" value="BIFUNCTIONAL ALBAFLAVENONE MONOOXYGENASE_TERPENE SYNTHASE"/>
    <property type="match status" value="1"/>
</dbReference>
<evidence type="ECO:0000256" key="7">
    <source>
        <dbReference type="SAM" id="Phobius"/>
    </source>
</evidence>
<keyword evidence="7" id="KW-0812">Transmembrane</keyword>
<accession>A0AAW0D273</accession>
<keyword evidence="9" id="KW-1185">Reference proteome</keyword>
<dbReference type="PANTHER" id="PTHR24291">
    <property type="entry name" value="CYTOCHROME P450 FAMILY 4"/>
    <property type="match status" value="1"/>
</dbReference>
<proteinExistence type="inferred from homology"/>
<dbReference type="GO" id="GO:0005506">
    <property type="term" value="F:iron ion binding"/>
    <property type="evidence" value="ECO:0007669"/>
    <property type="project" value="InterPro"/>
</dbReference>
<name>A0AAW0D273_9AGAR</name>
<dbReference type="AlphaFoldDB" id="A0AAW0D273"/>
<sequence length="496" mass="56757">MTSWTPPTYFAAVLVVFVVHRILVFRRNARKLAHLPGLRSLFSPASPFGALIPTSFWNPGLNWLWLWRNQVYPKYNLDTISNIPYLAGIPAIYTRSMESARQILAVKGEQFFKNDETTLVLRPYGHNLVTVNGSEWSRHRRIMNPAFTPETYVFVWEEAANLYAELMKAEGWIDQKEVFIPVVEEITTKNSNKSPEAGMPFAEAISIVSRSAIPRLVIPGWMYKLPIKSLRDIETAHTTLESFLRDLIRSRREELSLAQNNPDYTKSDRKDVFRLLLQANEGEETLHLSDEELIGNTHLLMNAGHETTAKTLQAAIGFLALYEDIQEEAYQEIQEVLRASDSDDLAFKDYPKLVKVQSCFLEASRLFPPCIARQPSTVALKTDDTPGHEVILEAGTWVIVDSVGLHHNPKYFPEPEEFRPSRWYGVGESDYSTFSIGRRFALTESVRFISSLLLDWRLHVILNEGESREEWRKRVMRGAQGLTFGVGDVPVRLTRR</sequence>
<dbReference type="SUPFAM" id="SSF48264">
    <property type="entry name" value="Cytochrome P450"/>
    <property type="match status" value="1"/>
</dbReference>
<dbReference type="GO" id="GO:0020037">
    <property type="term" value="F:heme binding"/>
    <property type="evidence" value="ECO:0007669"/>
    <property type="project" value="InterPro"/>
</dbReference>
<evidence type="ECO:0000256" key="2">
    <source>
        <dbReference type="ARBA" id="ARBA00022617"/>
    </source>
</evidence>
<keyword evidence="3" id="KW-0479">Metal-binding</keyword>
<dbReference type="InterPro" id="IPR036396">
    <property type="entry name" value="Cyt_P450_sf"/>
</dbReference>
<evidence type="ECO:0000256" key="3">
    <source>
        <dbReference type="ARBA" id="ARBA00022723"/>
    </source>
</evidence>
<dbReference type="GO" id="GO:0004497">
    <property type="term" value="F:monooxygenase activity"/>
    <property type="evidence" value="ECO:0007669"/>
    <property type="project" value="UniProtKB-KW"/>
</dbReference>
<organism evidence="8 9">
    <name type="scientific">Favolaschia claudopus</name>
    <dbReference type="NCBI Taxonomy" id="2862362"/>
    <lineage>
        <taxon>Eukaryota</taxon>
        <taxon>Fungi</taxon>
        <taxon>Dikarya</taxon>
        <taxon>Basidiomycota</taxon>
        <taxon>Agaricomycotina</taxon>
        <taxon>Agaricomycetes</taxon>
        <taxon>Agaricomycetidae</taxon>
        <taxon>Agaricales</taxon>
        <taxon>Marasmiineae</taxon>
        <taxon>Mycenaceae</taxon>
        <taxon>Favolaschia</taxon>
    </lineage>
</organism>
<dbReference type="Proteomes" id="UP001362999">
    <property type="component" value="Unassembled WGS sequence"/>
</dbReference>
<dbReference type="PRINTS" id="PR00463">
    <property type="entry name" value="EP450I"/>
</dbReference>
<keyword evidence="6" id="KW-0503">Monooxygenase</keyword>
<dbReference type="EMBL" id="JAWWNJ010000011">
    <property type="protein sequence ID" value="KAK7045018.1"/>
    <property type="molecule type" value="Genomic_DNA"/>
</dbReference>
<gene>
    <name evidence="8" type="ORF">R3P38DRAFT_2882135</name>
</gene>
<dbReference type="Gene3D" id="1.10.630.10">
    <property type="entry name" value="Cytochrome P450"/>
    <property type="match status" value="1"/>
</dbReference>
<dbReference type="InterPro" id="IPR050196">
    <property type="entry name" value="Cytochrome_P450_Monoox"/>
</dbReference>
<comment type="caution">
    <text evidence="8">The sequence shown here is derived from an EMBL/GenBank/DDBJ whole genome shotgun (WGS) entry which is preliminary data.</text>
</comment>
<keyword evidence="5" id="KW-0408">Iron</keyword>
<keyword evidence="4" id="KW-0560">Oxidoreductase</keyword>
<dbReference type="Pfam" id="PF00067">
    <property type="entry name" value="p450"/>
    <property type="match status" value="1"/>
</dbReference>
<protein>
    <submittedName>
        <fullName evidence="8">Cytochrome P450</fullName>
    </submittedName>
</protein>
<dbReference type="InterPro" id="IPR001128">
    <property type="entry name" value="Cyt_P450"/>
</dbReference>
<evidence type="ECO:0000256" key="1">
    <source>
        <dbReference type="ARBA" id="ARBA00010617"/>
    </source>
</evidence>
<keyword evidence="7" id="KW-0472">Membrane</keyword>
<keyword evidence="2" id="KW-0349">Heme</keyword>